<feature type="region of interest" description="Disordered" evidence="1">
    <location>
        <begin position="1"/>
        <end position="26"/>
    </location>
</feature>
<dbReference type="RefSeq" id="WP_183319287.1">
    <property type="nucleotide sequence ID" value="NZ_JACHVQ010000001.1"/>
</dbReference>
<dbReference type="AlphaFoldDB" id="A0A839N4G2"/>
<gene>
    <name evidence="2" type="ORF">FHU39_000938</name>
</gene>
<organism evidence="2 3">
    <name type="scientific">Flexivirga oryzae</name>
    <dbReference type="NCBI Taxonomy" id="1794944"/>
    <lineage>
        <taxon>Bacteria</taxon>
        <taxon>Bacillati</taxon>
        <taxon>Actinomycetota</taxon>
        <taxon>Actinomycetes</taxon>
        <taxon>Micrococcales</taxon>
        <taxon>Dermacoccaceae</taxon>
        <taxon>Flexivirga</taxon>
    </lineage>
</organism>
<evidence type="ECO:0000256" key="1">
    <source>
        <dbReference type="SAM" id="MobiDB-lite"/>
    </source>
</evidence>
<sequence>MASDLSLFGGTGSSTALTGQPLGRGVSKQVKKSTDLVVGRGAVAYTTDTVRAGLTYSALNNIGTLVGAAEQLMQVAPGGQAYYEACLNAYALGAANAIARFQ</sequence>
<evidence type="ECO:0000313" key="2">
    <source>
        <dbReference type="EMBL" id="MBB2890954.1"/>
    </source>
</evidence>
<evidence type="ECO:0000313" key="3">
    <source>
        <dbReference type="Proteomes" id="UP000559182"/>
    </source>
</evidence>
<accession>A0A839N4G2</accession>
<keyword evidence="3" id="KW-1185">Reference proteome</keyword>
<comment type="caution">
    <text evidence="2">The sequence shown here is derived from an EMBL/GenBank/DDBJ whole genome shotgun (WGS) entry which is preliminary data.</text>
</comment>
<reference evidence="2 3" key="1">
    <citation type="submission" date="2020-08" db="EMBL/GenBank/DDBJ databases">
        <title>Sequencing the genomes of 1000 actinobacteria strains.</title>
        <authorList>
            <person name="Klenk H.-P."/>
        </authorList>
    </citation>
    <scope>NUCLEOTIDE SEQUENCE [LARGE SCALE GENOMIC DNA]</scope>
    <source>
        <strain evidence="2 3">DSM 105369</strain>
    </source>
</reference>
<protein>
    <submittedName>
        <fullName evidence="2">Uncharacterized protein</fullName>
    </submittedName>
</protein>
<proteinExistence type="predicted"/>
<dbReference type="EMBL" id="JACHVQ010000001">
    <property type="protein sequence ID" value="MBB2890954.1"/>
    <property type="molecule type" value="Genomic_DNA"/>
</dbReference>
<dbReference type="Proteomes" id="UP000559182">
    <property type="component" value="Unassembled WGS sequence"/>
</dbReference>
<name>A0A839N4G2_9MICO</name>